<gene>
    <name evidence="2" type="ORF">CEPIT_LOCUS6945</name>
</gene>
<name>A0AAV0CKG8_9ASTE</name>
<keyword evidence="3" id="KW-1185">Reference proteome</keyword>
<protein>
    <submittedName>
        <fullName evidence="2">Uncharacterized protein</fullName>
    </submittedName>
</protein>
<evidence type="ECO:0000313" key="2">
    <source>
        <dbReference type="EMBL" id="CAH9079497.1"/>
    </source>
</evidence>
<reference evidence="2" key="1">
    <citation type="submission" date="2022-07" db="EMBL/GenBank/DDBJ databases">
        <authorList>
            <person name="Macas J."/>
            <person name="Novak P."/>
            <person name="Neumann P."/>
        </authorList>
    </citation>
    <scope>NUCLEOTIDE SEQUENCE</scope>
</reference>
<sequence>MKREAGSIIVLCFLVCMSISMVAAAKRSARKLAVKSDCQIDIEDLNKTCKQWLAVDGVADEYCEADCILVRTQCSKEEVLKEAPYFFTPVIDKILTKNGFQPFP</sequence>
<keyword evidence="1" id="KW-0732">Signal</keyword>
<dbReference type="EMBL" id="CAMAPF010000033">
    <property type="protein sequence ID" value="CAH9079497.1"/>
    <property type="molecule type" value="Genomic_DNA"/>
</dbReference>
<dbReference type="Proteomes" id="UP001152523">
    <property type="component" value="Unassembled WGS sequence"/>
</dbReference>
<comment type="caution">
    <text evidence="2">The sequence shown here is derived from an EMBL/GenBank/DDBJ whole genome shotgun (WGS) entry which is preliminary data.</text>
</comment>
<feature type="chain" id="PRO_5043359099" evidence="1">
    <location>
        <begin position="25"/>
        <end position="104"/>
    </location>
</feature>
<dbReference type="AlphaFoldDB" id="A0AAV0CKG8"/>
<proteinExistence type="predicted"/>
<accession>A0AAV0CKG8</accession>
<evidence type="ECO:0000313" key="3">
    <source>
        <dbReference type="Proteomes" id="UP001152523"/>
    </source>
</evidence>
<evidence type="ECO:0000256" key="1">
    <source>
        <dbReference type="SAM" id="SignalP"/>
    </source>
</evidence>
<organism evidence="2 3">
    <name type="scientific">Cuscuta epithymum</name>
    <dbReference type="NCBI Taxonomy" id="186058"/>
    <lineage>
        <taxon>Eukaryota</taxon>
        <taxon>Viridiplantae</taxon>
        <taxon>Streptophyta</taxon>
        <taxon>Embryophyta</taxon>
        <taxon>Tracheophyta</taxon>
        <taxon>Spermatophyta</taxon>
        <taxon>Magnoliopsida</taxon>
        <taxon>eudicotyledons</taxon>
        <taxon>Gunneridae</taxon>
        <taxon>Pentapetalae</taxon>
        <taxon>asterids</taxon>
        <taxon>lamiids</taxon>
        <taxon>Solanales</taxon>
        <taxon>Convolvulaceae</taxon>
        <taxon>Cuscuteae</taxon>
        <taxon>Cuscuta</taxon>
        <taxon>Cuscuta subgen. Cuscuta</taxon>
    </lineage>
</organism>
<feature type="signal peptide" evidence="1">
    <location>
        <begin position="1"/>
        <end position="24"/>
    </location>
</feature>